<evidence type="ECO:0000313" key="6">
    <source>
        <dbReference type="Proteomes" id="UP000325313"/>
    </source>
</evidence>
<dbReference type="AlphaFoldDB" id="A0A5B0RBY0"/>
<reference evidence="5 6" key="1">
    <citation type="submission" date="2019-05" db="EMBL/GenBank/DDBJ databases">
        <title>Emergence of the Ug99 lineage of the wheat stem rust pathogen through somatic hybridization.</title>
        <authorList>
            <person name="Li F."/>
            <person name="Upadhyaya N.M."/>
            <person name="Sperschneider J."/>
            <person name="Matny O."/>
            <person name="Nguyen-Phuc H."/>
            <person name="Mago R."/>
            <person name="Raley C."/>
            <person name="Miller M.E."/>
            <person name="Silverstein K.A.T."/>
            <person name="Henningsen E."/>
            <person name="Hirsch C.D."/>
            <person name="Visser B."/>
            <person name="Pretorius Z.A."/>
            <person name="Steffenson B.J."/>
            <person name="Schwessinger B."/>
            <person name="Dodds P.N."/>
            <person name="Figueroa M."/>
        </authorList>
    </citation>
    <scope>NUCLEOTIDE SEQUENCE [LARGE SCALE GENOMIC DNA]</scope>
    <source>
        <strain evidence="5 6">Ug99</strain>
    </source>
</reference>
<feature type="region of interest" description="Disordered" evidence="3">
    <location>
        <begin position="112"/>
        <end position="134"/>
    </location>
</feature>
<accession>A0A5B0RBY0</accession>
<dbReference type="GO" id="GO:0051259">
    <property type="term" value="P:protein complex oligomerization"/>
    <property type="evidence" value="ECO:0007669"/>
    <property type="project" value="InterPro"/>
</dbReference>
<organism evidence="5 6">
    <name type="scientific">Puccinia graminis f. sp. tritici</name>
    <dbReference type="NCBI Taxonomy" id="56615"/>
    <lineage>
        <taxon>Eukaryota</taxon>
        <taxon>Fungi</taxon>
        <taxon>Dikarya</taxon>
        <taxon>Basidiomycota</taxon>
        <taxon>Pucciniomycotina</taxon>
        <taxon>Pucciniomycetes</taxon>
        <taxon>Pucciniales</taxon>
        <taxon>Pucciniaceae</taxon>
        <taxon>Puccinia</taxon>
    </lineage>
</organism>
<dbReference type="InterPro" id="IPR036869">
    <property type="entry name" value="J_dom_sf"/>
</dbReference>
<dbReference type="NCBIfam" id="TIGR00714">
    <property type="entry name" value="hscB"/>
    <property type="match status" value="1"/>
</dbReference>
<proteinExistence type="inferred from homology"/>
<protein>
    <recommendedName>
        <fullName evidence="4">J domain-containing protein</fullName>
    </recommendedName>
</protein>
<dbReference type="SUPFAM" id="SSF46565">
    <property type="entry name" value="Chaperone J-domain"/>
    <property type="match status" value="1"/>
</dbReference>
<comment type="similarity">
    <text evidence="1">Belongs to the HscB family.</text>
</comment>
<dbReference type="GO" id="GO:0051087">
    <property type="term" value="F:protein-folding chaperone binding"/>
    <property type="evidence" value="ECO:0007669"/>
    <property type="project" value="InterPro"/>
</dbReference>
<dbReference type="PROSITE" id="PS51257">
    <property type="entry name" value="PROKAR_LIPOPROTEIN"/>
    <property type="match status" value="1"/>
</dbReference>
<feature type="compositionally biased region" description="Polar residues" evidence="3">
    <location>
        <begin position="118"/>
        <end position="134"/>
    </location>
</feature>
<dbReference type="GO" id="GO:0005739">
    <property type="term" value="C:mitochondrion"/>
    <property type="evidence" value="ECO:0007669"/>
    <property type="project" value="TreeGrafter"/>
</dbReference>
<dbReference type="Gene3D" id="1.10.287.110">
    <property type="entry name" value="DnaJ domain"/>
    <property type="match status" value="1"/>
</dbReference>
<feature type="domain" description="J" evidence="4">
    <location>
        <begin position="205"/>
        <end position="285"/>
    </location>
</feature>
<dbReference type="PANTHER" id="PTHR14021:SF15">
    <property type="entry name" value="IRON-SULFUR CLUSTER CO-CHAPERONE PROTEIN HSCB"/>
    <property type="match status" value="1"/>
</dbReference>
<name>A0A5B0RBY0_PUCGR</name>
<dbReference type="GO" id="GO:0044571">
    <property type="term" value="P:[2Fe-2S] cluster assembly"/>
    <property type="evidence" value="ECO:0007669"/>
    <property type="project" value="InterPro"/>
</dbReference>
<dbReference type="SUPFAM" id="SSF47144">
    <property type="entry name" value="HSC20 (HSCB), C-terminal oligomerisation domain"/>
    <property type="match status" value="1"/>
</dbReference>
<dbReference type="GO" id="GO:0001671">
    <property type="term" value="F:ATPase activator activity"/>
    <property type="evidence" value="ECO:0007669"/>
    <property type="project" value="InterPro"/>
</dbReference>
<dbReference type="PROSITE" id="PS50076">
    <property type="entry name" value="DNAJ_2"/>
    <property type="match status" value="1"/>
</dbReference>
<evidence type="ECO:0000256" key="2">
    <source>
        <dbReference type="ARBA" id="ARBA00023186"/>
    </source>
</evidence>
<dbReference type="SMART" id="SM00271">
    <property type="entry name" value="DnaJ"/>
    <property type="match status" value="1"/>
</dbReference>
<comment type="caution">
    <text evidence="5">The sequence shown here is derived from an EMBL/GenBank/DDBJ whole genome shotgun (WGS) entry which is preliminary data.</text>
</comment>
<dbReference type="InterPro" id="IPR004640">
    <property type="entry name" value="HscB"/>
</dbReference>
<gene>
    <name evidence="5" type="ORF">PGTUg99_008201</name>
</gene>
<dbReference type="Gene3D" id="1.20.1280.20">
    <property type="entry name" value="HscB, C-terminal domain"/>
    <property type="match status" value="1"/>
</dbReference>
<dbReference type="InterPro" id="IPR001623">
    <property type="entry name" value="DnaJ_domain"/>
</dbReference>
<evidence type="ECO:0000259" key="4">
    <source>
        <dbReference type="PROSITE" id="PS50076"/>
    </source>
</evidence>
<dbReference type="InterPro" id="IPR009073">
    <property type="entry name" value="HscB_oligo_C"/>
</dbReference>
<dbReference type="InterPro" id="IPR036386">
    <property type="entry name" value="HscB_C_sf"/>
</dbReference>
<keyword evidence="2" id="KW-0143">Chaperone</keyword>
<dbReference type="Pfam" id="PF07743">
    <property type="entry name" value="HSCB_C"/>
    <property type="match status" value="1"/>
</dbReference>
<evidence type="ECO:0000313" key="5">
    <source>
        <dbReference type="EMBL" id="KAA1122882.1"/>
    </source>
</evidence>
<dbReference type="CDD" id="cd06257">
    <property type="entry name" value="DnaJ"/>
    <property type="match status" value="1"/>
</dbReference>
<dbReference type="Proteomes" id="UP000325313">
    <property type="component" value="Unassembled WGS sequence"/>
</dbReference>
<dbReference type="PANTHER" id="PTHR14021">
    <property type="entry name" value="IRON-SULFUR CLUSTER CO-CHAPERONE PROTEIN HSCB"/>
    <property type="match status" value="1"/>
</dbReference>
<sequence length="387" mass="44905">MHRSYGRSNFFFSTVRPKEGVSGLTPVGSGCGVIQITRKWKKGKKKGDSNHLKPSLMTTIHQLITRRLITRLESVTTRQSRRPRISTELLTLRTGNSQTRGYRRQHNPVHHPLRFFHSSGTDHQPNSQPTSSESGKLYPICPTCSIEIRANFNQTRKIEEKCKCSNCQSFIPTDMVIKKIPERDRSVRKSDHEAEEEDHEAHRIDYFKLFEVEKTFKDLDLVRLKKAYHQWQQVVHPDFSINNDQLADHPSELSLQCMKDWSVLVNRAKSILSDDLKRAEYLIGLHGSVELSQEADSLDNSQLLVEIMEVREQLEEAQTAEAIESIKRTNKESIDQVLSELDHQFNQLIHLNHNHKQYHDHSESLKESIIRLRYLKKIQEIISSTNL</sequence>
<evidence type="ECO:0000256" key="3">
    <source>
        <dbReference type="SAM" id="MobiDB-lite"/>
    </source>
</evidence>
<dbReference type="EMBL" id="VDEP01000214">
    <property type="protein sequence ID" value="KAA1122882.1"/>
    <property type="molecule type" value="Genomic_DNA"/>
</dbReference>
<evidence type="ECO:0000256" key="1">
    <source>
        <dbReference type="ARBA" id="ARBA00010476"/>
    </source>
</evidence>